<evidence type="ECO:0000256" key="2">
    <source>
        <dbReference type="ARBA" id="ARBA00022559"/>
    </source>
</evidence>
<keyword evidence="5" id="KW-0732">Signal</keyword>
<dbReference type="PROSITE" id="PS00763">
    <property type="entry name" value="GLUTATHIONE_PEROXID_2"/>
    <property type="match status" value="1"/>
</dbReference>
<organism evidence="6 7">
    <name type="scientific">Aplysia californica</name>
    <name type="common">California sea hare</name>
    <dbReference type="NCBI Taxonomy" id="6500"/>
    <lineage>
        <taxon>Eukaryota</taxon>
        <taxon>Metazoa</taxon>
        <taxon>Spiralia</taxon>
        <taxon>Lophotrochozoa</taxon>
        <taxon>Mollusca</taxon>
        <taxon>Gastropoda</taxon>
        <taxon>Heterobranchia</taxon>
        <taxon>Euthyneura</taxon>
        <taxon>Tectipleura</taxon>
        <taxon>Aplysiida</taxon>
        <taxon>Aplysioidea</taxon>
        <taxon>Aplysiidae</taxon>
        <taxon>Aplysia</taxon>
    </lineage>
</organism>
<dbReference type="PANTHER" id="PTHR11592:SF78">
    <property type="entry name" value="GLUTATHIONE PEROXIDASE"/>
    <property type="match status" value="1"/>
</dbReference>
<dbReference type="PANTHER" id="PTHR11592">
    <property type="entry name" value="GLUTATHIONE PEROXIDASE"/>
    <property type="match status" value="1"/>
</dbReference>
<evidence type="ECO:0000313" key="6">
    <source>
        <dbReference type="Proteomes" id="UP000694888"/>
    </source>
</evidence>
<name>A0ABM0JDW8_APLCA</name>
<protein>
    <recommendedName>
        <fullName evidence="4">Glutathione peroxidase</fullName>
    </recommendedName>
</protein>
<dbReference type="Proteomes" id="UP000694888">
    <property type="component" value="Unplaced"/>
</dbReference>
<dbReference type="PRINTS" id="PR01011">
    <property type="entry name" value="GLUTPROXDASE"/>
</dbReference>
<dbReference type="SUPFAM" id="SSF52833">
    <property type="entry name" value="Thioredoxin-like"/>
    <property type="match status" value="1"/>
</dbReference>
<evidence type="ECO:0000313" key="7">
    <source>
        <dbReference type="RefSeq" id="XP_005091443.1"/>
    </source>
</evidence>
<evidence type="ECO:0000256" key="3">
    <source>
        <dbReference type="ARBA" id="ARBA00023002"/>
    </source>
</evidence>
<proteinExistence type="inferred from homology"/>
<gene>
    <name evidence="7" type="primary">LOC101845824</name>
</gene>
<evidence type="ECO:0000256" key="5">
    <source>
        <dbReference type="SAM" id="SignalP"/>
    </source>
</evidence>
<dbReference type="Pfam" id="PF00255">
    <property type="entry name" value="GSHPx"/>
    <property type="match status" value="1"/>
</dbReference>
<accession>A0ABM0JDW8</accession>
<dbReference type="PROSITE" id="PS51355">
    <property type="entry name" value="GLUTATHIONE_PEROXID_3"/>
    <property type="match status" value="1"/>
</dbReference>
<dbReference type="CDD" id="cd00340">
    <property type="entry name" value="GSH_Peroxidase"/>
    <property type="match status" value="1"/>
</dbReference>
<feature type="chain" id="PRO_5046607125" description="Glutathione peroxidase" evidence="5">
    <location>
        <begin position="26"/>
        <end position="223"/>
    </location>
</feature>
<dbReference type="RefSeq" id="XP_005091443.1">
    <property type="nucleotide sequence ID" value="XM_005091386.3"/>
</dbReference>
<dbReference type="InterPro" id="IPR000889">
    <property type="entry name" value="Glutathione_peroxidase"/>
</dbReference>
<dbReference type="GeneID" id="101845824"/>
<sequence>MKCTIFLFQHLLCLSFLLFISVTSNKNEDSISFSHLDEEIPEEFDFYSFFAVDIDDNIVSFERYRGQVTLVVNVASECGYTDNHYKSLNLLNQLFRETGKFNILAFPCNQFGGQEPGTLREIHNFAYNSMGATFLLFSKINVIGQDVPPSWNYLIQQSGQPPTWNFWKYLVDHQGKVIGAWGPTVSPDQIYQYIDNAINKIGKEDAEKEEAKQQETKTTKDEF</sequence>
<dbReference type="InterPro" id="IPR029760">
    <property type="entry name" value="GPX_CS"/>
</dbReference>
<dbReference type="Gene3D" id="3.40.30.10">
    <property type="entry name" value="Glutaredoxin"/>
    <property type="match status" value="1"/>
</dbReference>
<evidence type="ECO:0000256" key="1">
    <source>
        <dbReference type="ARBA" id="ARBA00006926"/>
    </source>
</evidence>
<keyword evidence="3 4" id="KW-0560">Oxidoreductase</keyword>
<reference evidence="7" key="1">
    <citation type="submission" date="2025-08" db="UniProtKB">
        <authorList>
            <consortium name="RefSeq"/>
        </authorList>
    </citation>
    <scope>IDENTIFICATION</scope>
</reference>
<evidence type="ECO:0000256" key="4">
    <source>
        <dbReference type="RuleBase" id="RU000499"/>
    </source>
</evidence>
<keyword evidence="6" id="KW-1185">Reference proteome</keyword>
<comment type="similarity">
    <text evidence="1 4">Belongs to the glutathione peroxidase family.</text>
</comment>
<dbReference type="InterPro" id="IPR036249">
    <property type="entry name" value="Thioredoxin-like_sf"/>
</dbReference>
<feature type="signal peptide" evidence="5">
    <location>
        <begin position="1"/>
        <end position="25"/>
    </location>
</feature>
<keyword evidence="2 4" id="KW-0575">Peroxidase</keyword>
<dbReference type="GO" id="GO:0004601">
    <property type="term" value="F:peroxidase activity"/>
    <property type="evidence" value="ECO:0007669"/>
    <property type="project" value="UniProtKB-KW"/>
</dbReference>